<keyword evidence="3" id="KW-0378">Hydrolase</keyword>
<dbReference type="PROSITE" id="PS50235">
    <property type="entry name" value="USP_3"/>
    <property type="match status" value="1"/>
</dbReference>
<dbReference type="InterPro" id="IPR050164">
    <property type="entry name" value="Peptidase_C19"/>
</dbReference>
<dbReference type="GO" id="GO:0000082">
    <property type="term" value="P:G1/S transition of mitotic cell cycle"/>
    <property type="evidence" value="ECO:0007669"/>
    <property type="project" value="TreeGrafter"/>
</dbReference>
<evidence type="ECO:0000256" key="1">
    <source>
        <dbReference type="SAM" id="MobiDB-lite"/>
    </source>
</evidence>
<dbReference type="Pfam" id="PF00443">
    <property type="entry name" value="UCH"/>
    <property type="match status" value="1"/>
</dbReference>
<protein>
    <submittedName>
        <fullName evidence="3">Ubiquitin carboxyl-terminal hydrolase 37-like</fullName>
    </submittedName>
</protein>
<dbReference type="GO" id="GO:0016579">
    <property type="term" value="P:protein deubiquitination"/>
    <property type="evidence" value="ECO:0007669"/>
    <property type="project" value="InterPro"/>
</dbReference>
<evidence type="ECO:0000313" key="4">
    <source>
        <dbReference type="Proteomes" id="UP001059041"/>
    </source>
</evidence>
<dbReference type="InterPro" id="IPR028889">
    <property type="entry name" value="USP"/>
</dbReference>
<name>A0A9W7WMX4_TRIRA</name>
<dbReference type="InterPro" id="IPR018200">
    <property type="entry name" value="USP_CS"/>
</dbReference>
<dbReference type="Gene3D" id="3.90.70.10">
    <property type="entry name" value="Cysteine proteinases"/>
    <property type="match status" value="1"/>
</dbReference>
<dbReference type="InterPro" id="IPR038765">
    <property type="entry name" value="Papain-like_cys_pep_sf"/>
</dbReference>
<sequence length="521" mass="58310">MSRSQSKRSCKTDSTVPAPPKPPTVLGGAAMILGSETSDNSDEVYLPAAQKNRDILEEYFVLEKMHAPSITSSETFYSSEEDDLFYASKYLAYELEDVSRDFDEERSVSPLASFTYTSCSSDTSGLPLTHLDAGAVRDLRCLHVLSVYDDLILSSVEEDSDELTQEEILQLIQCSTEPPKHQQENDYDGQKQIFNVKYMGFPNIENTCYMNSTLQCLLSIPPIIKDIVLQENTWKNEPGSEMLRAFYDLDFARLNKTQNMPRKHLLAAVKDCIAIRNPGFVGNEQQDAHEFLITLLAQLKDEAVMCQQAEMTFRSPVANLEFRVNRLRTCETCGNQSCSTEEVNCLSLVTGPQKSLIESLQQYFATSQLECRCDKCSGTQASESVEIQTLPRVLVLLVMRFDMFTARKIKGRLAVPEELSLASFTGSDSCEQAADLYSKEATQQAHIKTNAKQQQADASYKLSGVVSHYGSSLHSGHFVSNILDPCGAEWLSCDDNTVKSVTWSKASNTIENHGYMFFYLK</sequence>
<dbReference type="GO" id="GO:0005829">
    <property type="term" value="C:cytosol"/>
    <property type="evidence" value="ECO:0007669"/>
    <property type="project" value="TreeGrafter"/>
</dbReference>
<evidence type="ECO:0000313" key="3">
    <source>
        <dbReference type="EMBL" id="KAI7805134.1"/>
    </source>
</evidence>
<feature type="region of interest" description="Disordered" evidence="1">
    <location>
        <begin position="1"/>
        <end position="28"/>
    </location>
</feature>
<dbReference type="EMBL" id="JAFHDT010000010">
    <property type="protein sequence ID" value="KAI7805134.1"/>
    <property type="molecule type" value="Genomic_DNA"/>
</dbReference>
<dbReference type="PROSITE" id="PS00973">
    <property type="entry name" value="USP_2"/>
    <property type="match status" value="1"/>
</dbReference>
<dbReference type="GO" id="GO:0005634">
    <property type="term" value="C:nucleus"/>
    <property type="evidence" value="ECO:0007669"/>
    <property type="project" value="TreeGrafter"/>
</dbReference>
<evidence type="ECO:0000259" key="2">
    <source>
        <dbReference type="PROSITE" id="PS50235"/>
    </source>
</evidence>
<dbReference type="InterPro" id="IPR001394">
    <property type="entry name" value="Peptidase_C19_UCH"/>
</dbReference>
<feature type="non-terminal residue" evidence="3">
    <location>
        <position position="521"/>
    </location>
</feature>
<comment type="caution">
    <text evidence="3">The sequence shown here is derived from an EMBL/GenBank/DDBJ whole genome shotgun (WGS) entry which is preliminary data.</text>
</comment>
<feature type="domain" description="USP" evidence="2">
    <location>
        <begin position="199"/>
        <end position="521"/>
    </location>
</feature>
<dbReference type="PANTHER" id="PTHR24006:SF915">
    <property type="entry name" value="UBIQUITIN CARBOXYL-TERMINAL HYDROLASE-RELATED"/>
    <property type="match status" value="1"/>
</dbReference>
<dbReference type="GO" id="GO:0004843">
    <property type="term" value="F:cysteine-type deubiquitinase activity"/>
    <property type="evidence" value="ECO:0007669"/>
    <property type="project" value="InterPro"/>
</dbReference>
<dbReference type="SUPFAM" id="SSF54001">
    <property type="entry name" value="Cysteine proteinases"/>
    <property type="match status" value="1"/>
</dbReference>
<dbReference type="PANTHER" id="PTHR24006">
    <property type="entry name" value="UBIQUITIN CARBOXYL-TERMINAL HYDROLASE"/>
    <property type="match status" value="1"/>
</dbReference>
<gene>
    <name evidence="3" type="ORF">IRJ41_024857</name>
</gene>
<proteinExistence type="predicted"/>
<dbReference type="CDD" id="cd02257">
    <property type="entry name" value="Peptidase_C19"/>
    <property type="match status" value="1"/>
</dbReference>
<dbReference type="Proteomes" id="UP001059041">
    <property type="component" value="Linkage Group LG10"/>
</dbReference>
<organism evidence="3 4">
    <name type="scientific">Triplophysa rosa</name>
    <name type="common">Cave loach</name>
    <dbReference type="NCBI Taxonomy" id="992332"/>
    <lineage>
        <taxon>Eukaryota</taxon>
        <taxon>Metazoa</taxon>
        <taxon>Chordata</taxon>
        <taxon>Craniata</taxon>
        <taxon>Vertebrata</taxon>
        <taxon>Euteleostomi</taxon>
        <taxon>Actinopterygii</taxon>
        <taxon>Neopterygii</taxon>
        <taxon>Teleostei</taxon>
        <taxon>Ostariophysi</taxon>
        <taxon>Cypriniformes</taxon>
        <taxon>Nemacheilidae</taxon>
        <taxon>Triplophysa</taxon>
    </lineage>
</organism>
<dbReference type="AlphaFoldDB" id="A0A9W7WMX4"/>
<accession>A0A9W7WMX4</accession>
<reference evidence="3" key="1">
    <citation type="submission" date="2021-02" db="EMBL/GenBank/DDBJ databases">
        <title>Comparative genomics reveals that relaxation of natural selection precedes convergent phenotypic evolution of cavefish.</title>
        <authorList>
            <person name="Peng Z."/>
        </authorList>
    </citation>
    <scope>NUCLEOTIDE SEQUENCE</scope>
    <source>
        <tissue evidence="3">Muscle</tissue>
    </source>
</reference>
<keyword evidence="4" id="KW-1185">Reference proteome</keyword>